<dbReference type="Proteomes" id="UP000194127">
    <property type="component" value="Unassembled WGS sequence"/>
</dbReference>
<keyword evidence="1" id="KW-0472">Membrane</keyword>
<evidence type="ECO:0008006" key="4">
    <source>
        <dbReference type="Google" id="ProtNLM"/>
    </source>
</evidence>
<dbReference type="GO" id="GO:0006145">
    <property type="term" value="P:purine nucleobase catabolic process"/>
    <property type="evidence" value="ECO:0007669"/>
    <property type="project" value="TreeGrafter"/>
</dbReference>
<proteinExistence type="predicted"/>
<organism evidence="2 3">
    <name type="scientific">Postia placenta MAD-698-R-SB12</name>
    <dbReference type="NCBI Taxonomy" id="670580"/>
    <lineage>
        <taxon>Eukaryota</taxon>
        <taxon>Fungi</taxon>
        <taxon>Dikarya</taxon>
        <taxon>Basidiomycota</taxon>
        <taxon>Agaricomycotina</taxon>
        <taxon>Agaricomycetes</taxon>
        <taxon>Polyporales</taxon>
        <taxon>Adustoporiaceae</taxon>
        <taxon>Rhodonia</taxon>
    </lineage>
</organism>
<name>A0A1X6ND43_9APHY</name>
<dbReference type="OrthoDB" id="10258955at2759"/>
<feature type="transmembrane region" description="Helical" evidence="1">
    <location>
        <begin position="24"/>
        <end position="43"/>
    </location>
</feature>
<dbReference type="SUPFAM" id="SSF51338">
    <property type="entry name" value="Composite domain of metallo-dependent hydrolases"/>
    <property type="match status" value="1"/>
</dbReference>
<dbReference type="InterPro" id="IPR011059">
    <property type="entry name" value="Metal-dep_hydrolase_composite"/>
</dbReference>
<dbReference type="PANTHER" id="PTHR43668">
    <property type="entry name" value="ALLANTOINASE"/>
    <property type="match status" value="1"/>
</dbReference>
<dbReference type="GO" id="GO:0005737">
    <property type="term" value="C:cytoplasm"/>
    <property type="evidence" value="ECO:0007669"/>
    <property type="project" value="TreeGrafter"/>
</dbReference>
<dbReference type="PANTHER" id="PTHR43668:SF5">
    <property type="entry name" value="AMIDOHYDROLASE 3 DOMAIN-CONTAINING PROTEIN"/>
    <property type="match status" value="1"/>
</dbReference>
<reference evidence="2 3" key="1">
    <citation type="submission" date="2017-04" db="EMBL/GenBank/DDBJ databases">
        <title>Genome Sequence of the Model Brown-Rot Fungus Postia placenta SB12.</title>
        <authorList>
            <consortium name="DOE Joint Genome Institute"/>
            <person name="Gaskell J."/>
            <person name="Kersten P."/>
            <person name="Larrondo L.F."/>
            <person name="Canessa P."/>
            <person name="Martinez D."/>
            <person name="Hibbett D."/>
            <person name="Schmoll M."/>
            <person name="Kubicek C.P."/>
            <person name="Martinez A.T."/>
            <person name="Yadav J."/>
            <person name="Master E."/>
            <person name="Magnuson J.K."/>
            <person name="James T."/>
            <person name="Yaver D."/>
            <person name="Berka R."/>
            <person name="Labutti K."/>
            <person name="Lipzen A."/>
            <person name="Aerts A."/>
            <person name="Barry K."/>
            <person name="Henrissat B."/>
            <person name="Blanchette R."/>
            <person name="Grigoriev I."/>
            <person name="Cullen D."/>
        </authorList>
    </citation>
    <scope>NUCLEOTIDE SEQUENCE [LARGE SCALE GENOMIC DNA]</scope>
    <source>
        <strain evidence="2 3">MAD-698-R-SB12</strain>
    </source>
</reference>
<sequence>MEKSFAFSPRGAPPPRSARHRIQWGLLFCAFLVAYCVRFGWFFDTHSSAVQLDKDAIVGQCAHLSVKPGPPETFSQRVVSDRYQEGTRPIFIRNATIWTGRVQGFEVLQGDLLLAHGLIKAVGDIGEGMLSTLSDVETVDVHGAWVTPGVVDLHSHLAVESSPSLRGSSDGNSFNGLVLPWLRSLDALNTHDDGFKHTMAGGVTTSLILPGSADAIGGQAFVIKLRPTTERTPTSMLLEPPFYLNGSAVDTSVPPRWRHMKHACGENPARVYSGTRMDTVWGYRQAYNKAREIRDAQDQYCAKALAGDWKALEGQAFPEDLQWESLVDVLRGRVQTHCYEAVDFDDFVRLSNEFRFSVAAFHHAHEAYLVPDVLKRAYGNTPAIAMFATFSRYKREAFRHSEYAPRILAENDIPVIMKSDHPGILSRFLVNEAAQAHYYGLDENIALASVISTPATLLGLDHRIGFLKTDVVIWDSHPLALGATPSQVIVDGIPQFDETRAFAKLVAQQHAPQTPDFSEEAQKTLKYDGLPPLEPTESTDGIVIFTNITNVWAKSMDGTGIVSLLEPGEGSGIREPIVVVKGGKVVCSGASAACSQYTVHPEAVMVNLHGGALQPGLVSFGSTIGLQEISMEESTVDGVALDPLLAEVPAITGGAGYLTRAVDGLQYGTRDAMLAYRHGVTVGIAAPNHAAFLGGLSVAFSLGARHKLEKGAVVQDVAAVHVTIGRSMGLPSVSTQIATLRRYLLHPSGESGKWLEKVADGTVPLVVEVNSADIIATLIGLKKEVEAKIGSIIKLTIVGGAEAHLLAKELARANIGVILTPPRSYPYDWDRKRILGGPPLTEEGAVAYLIRHGVKVGLGPQGVNAAPDMSTWAVRNLRFDAGWALHSAQDVLDKASAYALASTNIEELLGIDIPAGTEDLVATAGGDLLGFEGKVVAVISSRRGKVDLF</sequence>
<dbReference type="EMBL" id="KZ110592">
    <property type="protein sequence ID" value="OSX66356.1"/>
    <property type="molecule type" value="Genomic_DNA"/>
</dbReference>
<dbReference type="GO" id="GO:0004038">
    <property type="term" value="F:allantoinase activity"/>
    <property type="evidence" value="ECO:0007669"/>
    <property type="project" value="TreeGrafter"/>
</dbReference>
<accession>A0A1X6ND43</accession>
<keyword evidence="1" id="KW-0812">Transmembrane</keyword>
<keyword evidence="3" id="KW-1185">Reference proteome</keyword>
<dbReference type="GeneID" id="36333488"/>
<dbReference type="SUPFAM" id="SSF51556">
    <property type="entry name" value="Metallo-dependent hydrolases"/>
    <property type="match status" value="1"/>
</dbReference>
<dbReference type="RefSeq" id="XP_024343150.1">
    <property type="nucleotide sequence ID" value="XM_024488539.1"/>
</dbReference>
<evidence type="ECO:0000256" key="1">
    <source>
        <dbReference type="SAM" id="Phobius"/>
    </source>
</evidence>
<keyword evidence="1" id="KW-1133">Transmembrane helix</keyword>
<dbReference type="STRING" id="670580.A0A1X6ND43"/>
<dbReference type="AlphaFoldDB" id="A0A1X6ND43"/>
<evidence type="ECO:0000313" key="3">
    <source>
        <dbReference type="Proteomes" id="UP000194127"/>
    </source>
</evidence>
<protein>
    <recommendedName>
        <fullName evidence="4">Amidohydrolase-related domain-containing protein</fullName>
    </recommendedName>
</protein>
<gene>
    <name evidence="2" type="ORF">POSPLADRAFT_1177816</name>
</gene>
<dbReference type="Gene3D" id="3.20.20.140">
    <property type="entry name" value="Metal-dependent hydrolases"/>
    <property type="match status" value="2"/>
</dbReference>
<evidence type="ECO:0000313" key="2">
    <source>
        <dbReference type="EMBL" id="OSX66356.1"/>
    </source>
</evidence>
<dbReference type="InterPro" id="IPR050138">
    <property type="entry name" value="DHOase/Allantoinase_Hydrolase"/>
</dbReference>
<dbReference type="InterPro" id="IPR032466">
    <property type="entry name" value="Metal_Hydrolase"/>
</dbReference>